<feature type="domain" description="3-hydroxyisobutyrate dehydrogenase-like NAD-binding" evidence="10">
    <location>
        <begin position="184"/>
        <end position="308"/>
    </location>
</feature>
<dbReference type="InterPro" id="IPR013328">
    <property type="entry name" value="6PGD_dom2"/>
</dbReference>
<gene>
    <name evidence="11" type="ORF">EJ05DRAFT_433634</name>
</gene>
<evidence type="ECO:0000313" key="11">
    <source>
        <dbReference type="EMBL" id="KAF2763528.1"/>
    </source>
</evidence>
<dbReference type="EMBL" id="ML996565">
    <property type="protein sequence ID" value="KAF2763528.1"/>
    <property type="molecule type" value="Genomic_DNA"/>
</dbReference>
<evidence type="ECO:0000256" key="4">
    <source>
        <dbReference type="ARBA" id="ARBA00022456"/>
    </source>
</evidence>
<dbReference type="GO" id="GO:0051287">
    <property type="term" value="F:NAD binding"/>
    <property type="evidence" value="ECO:0007669"/>
    <property type="project" value="InterPro"/>
</dbReference>
<dbReference type="GeneID" id="54482670"/>
<feature type="active site" evidence="8">
    <location>
        <position position="188"/>
    </location>
</feature>
<keyword evidence="12" id="KW-1185">Reference proteome</keyword>
<evidence type="ECO:0000259" key="10">
    <source>
        <dbReference type="Pfam" id="PF14833"/>
    </source>
</evidence>
<dbReference type="OrthoDB" id="21615at2759"/>
<dbReference type="PANTHER" id="PTHR22981:SF81">
    <property type="entry name" value="DEHYDROGENASE, PUTATIVE-RELATED"/>
    <property type="match status" value="1"/>
</dbReference>
<evidence type="ECO:0000256" key="3">
    <source>
        <dbReference type="ARBA" id="ARBA00012991"/>
    </source>
</evidence>
<dbReference type="GO" id="GO:0008442">
    <property type="term" value="F:3-hydroxyisobutyrate dehydrogenase activity"/>
    <property type="evidence" value="ECO:0007669"/>
    <property type="project" value="UniProtKB-EC"/>
</dbReference>
<dbReference type="InterPro" id="IPR002204">
    <property type="entry name" value="3-OH-isobutyrate_DH-rel_CS"/>
</dbReference>
<dbReference type="SUPFAM" id="SSF48179">
    <property type="entry name" value="6-phosphogluconate dehydrogenase C-terminal domain-like"/>
    <property type="match status" value="1"/>
</dbReference>
<dbReference type="FunFam" id="1.10.1040.10:FF:000006">
    <property type="entry name" value="3-hydroxyisobutyrate dehydrogenase"/>
    <property type="match status" value="1"/>
</dbReference>
<dbReference type="GO" id="GO:0006574">
    <property type="term" value="P:L-valine catabolic process"/>
    <property type="evidence" value="ECO:0007669"/>
    <property type="project" value="TreeGrafter"/>
</dbReference>
<dbReference type="InterPro" id="IPR015815">
    <property type="entry name" value="HIBADH-related"/>
</dbReference>
<dbReference type="GO" id="GO:0005739">
    <property type="term" value="C:mitochondrion"/>
    <property type="evidence" value="ECO:0007669"/>
    <property type="project" value="TreeGrafter"/>
</dbReference>
<dbReference type="GO" id="GO:0050661">
    <property type="term" value="F:NADP binding"/>
    <property type="evidence" value="ECO:0007669"/>
    <property type="project" value="InterPro"/>
</dbReference>
<proteinExistence type="inferred from homology"/>
<comment type="catalytic activity">
    <reaction evidence="7">
        <text>3-hydroxy-2-methylpropanoate + NAD(+) = 2-methyl-3-oxopropanoate + NADH + H(+)</text>
        <dbReference type="Rhea" id="RHEA:17681"/>
        <dbReference type="ChEBI" id="CHEBI:11805"/>
        <dbReference type="ChEBI" id="CHEBI:15378"/>
        <dbReference type="ChEBI" id="CHEBI:57540"/>
        <dbReference type="ChEBI" id="CHEBI:57700"/>
        <dbReference type="ChEBI" id="CHEBI:57945"/>
        <dbReference type="EC" id="1.1.1.31"/>
    </reaction>
</comment>
<dbReference type="InterPro" id="IPR006115">
    <property type="entry name" value="6PGDH_NADP-bd"/>
</dbReference>
<dbReference type="EC" id="1.1.1.31" evidence="3"/>
<evidence type="ECO:0000313" key="12">
    <source>
        <dbReference type="Proteomes" id="UP000799437"/>
    </source>
</evidence>
<dbReference type="Gene3D" id="1.10.1040.10">
    <property type="entry name" value="N-(1-d-carboxylethyl)-l-norvaline Dehydrogenase, domain 2"/>
    <property type="match status" value="1"/>
</dbReference>
<keyword evidence="6" id="KW-0520">NAD</keyword>
<organism evidence="11 12">
    <name type="scientific">Pseudovirgaria hyperparasitica</name>
    <dbReference type="NCBI Taxonomy" id="470096"/>
    <lineage>
        <taxon>Eukaryota</taxon>
        <taxon>Fungi</taxon>
        <taxon>Dikarya</taxon>
        <taxon>Ascomycota</taxon>
        <taxon>Pezizomycotina</taxon>
        <taxon>Dothideomycetes</taxon>
        <taxon>Dothideomycetes incertae sedis</taxon>
        <taxon>Acrospermales</taxon>
        <taxon>Acrospermaceae</taxon>
        <taxon>Pseudovirgaria</taxon>
    </lineage>
</organism>
<evidence type="ECO:0000256" key="8">
    <source>
        <dbReference type="PIRSR" id="PIRSR000103-1"/>
    </source>
</evidence>
<dbReference type="Pfam" id="PF03446">
    <property type="entry name" value="NAD_binding_2"/>
    <property type="match status" value="1"/>
</dbReference>
<evidence type="ECO:0000256" key="7">
    <source>
        <dbReference type="ARBA" id="ARBA00049197"/>
    </source>
</evidence>
<dbReference type="RefSeq" id="XP_033605979.1">
    <property type="nucleotide sequence ID" value="XM_033741616.1"/>
</dbReference>
<evidence type="ECO:0000256" key="1">
    <source>
        <dbReference type="ARBA" id="ARBA00005109"/>
    </source>
</evidence>
<comment type="similarity">
    <text evidence="2">Belongs to the HIBADH-related family. 3-hydroxyisobutyrate dehydrogenase subfamily.</text>
</comment>
<dbReference type="PANTHER" id="PTHR22981">
    <property type="entry name" value="3-HYDROXYISOBUTYRATE DEHYDROGENASE-RELATED"/>
    <property type="match status" value="1"/>
</dbReference>
<dbReference type="InterPro" id="IPR029154">
    <property type="entry name" value="HIBADH-like_NADP-bd"/>
</dbReference>
<name>A0A6A6WN40_9PEZI</name>
<keyword evidence="4" id="KW-0101">Branched-chain amino acid catabolism</keyword>
<dbReference type="InterPro" id="IPR008927">
    <property type="entry name" value="6-PGluconate_DH-like_C_sf"/>
</dbReference>
<feature type="domain" description="6-phosphogluconate dehydrogenase NADP-binding" evidence="9">
    <location>
        <begin position="8"/>
        <end position="178"/>
    </location>
</feature>
<dbReference type="SUPFAM" id="SSF51735">
    <property type="entry name" value="NAD(P)-binding Rossmann-fold domains"/>
    <property type="match status" value="1"/>
</dbReference>
<keyword evidence="5" id="KW-0560">Oxidoreductase</keyword>
<evidence type="ECO:0000259" key="9">
    <source>
        <dbReference type="Pfam" id="PF03446"/>
    </source>
</evidence>
<accession>A0A6A6WN40</accession>
<evidence type="ECO:0000256" key="6">
    <source>
        <dbReference type="ARBA" id="ARBA00023027"/>
    </source>
</evidence>
<reference evidence="11" key="1">
    <citation type="journal article" date="2020" name="Stud. Mycol.">
        <title>101 Dothideomycetes genomes: a test case for predicting lifestyles and emergence of pathogens.</title>
        <authorList>
            <person name="Haridas S."/>
            <person name="Albert R."/>
            <person name="Binder M."/>
            <person name="Bloem J."/>
            <person name="Labutti K."/>
            <person name="Salamov A."/>
            <person name="Andreopoulos B."/>
            <person name="Baker S."/>
            <person name="Barry K."/>
            <person name="Bills G."/>
            <person name="Bluhm B."/>
            <person name="Cannon C."/>
            <person name="Castanera R."/>
            <person name="Culley D."/>
            <person name="Daum C."/>
            <person name="Ezra D."/>
            <person name="Gonzalez J."/>
            <person name="Henrissat B."/>
            <person name="Kuo A."/>
            <person name="Liang C."/>
            <person name="Lipzen A."/>
            <person name="Lutzoni F."/>
            <person name="Magnuson J."/>
            <person name="Mondo S."/>
            <person name="Nolan M."/>
            <person name="Ohm R."/>
            <person name="Pangilinan J."/>
            <person name="Park H.-J."/>
            <person name="Ramirez L."/>
            <person name="Alfaro M."/>
            <person name="Sun H."/>
            <person name="Tritt A."/>
            <person name="Yoshinaga Y."/>
            <person name="Zwiers L.-H."/>
            <person name="Turgeon B."/>
            <person name="Goodwin S."/>
            <person name="Spatafora J."/>
            <person name="Crous P."/>
            <person name="Grigoriev I."/>
        </authorList>
    </citation>
    <scope>NUCLEOTIDE SEQUENCE</scope>
    <source>
        <strain evidence="11">CBS 121739</strain>
    </source>
</reference>
<dbReference type="Proteomes" id="UP000799437">
    <property type="component" value="Unassembled WGS sequence"/>
</dbReference>
<evidence type="ECO:0000256" key="5">
    <source>
        <dbReference type="ARBA" id="ARBA00023002"/>
    </source>
</evidence>
<dbReference type="PIRSF" id="PIRSF000103">
    <property type="entry name" value="HIBADH"/>
    <property type="match status" value="1"/>
</dbReference>
<dbReference type="AlphaFoldDB" id="A0A6A6WN40"/>
<dbReference type="InterPro" id="IPR036291">
    <property type="entry name" value="NAD(P)-bd_dom_sf"/>
</dbReference>
<dbReference type="PROSITE" id="PS00895">
    <property type="entry name" value="3_HYDROXYISOBUT_DH"/>
    <property type="match status" value="1"/>
</dbReference>
<protein>
    <recommendedName>
        <fullName evidence="3">3-hydroxyisobutyrate dehydrogenase</fullName>
        <ecNumber evidence="3">1.1.1.31</ecNumber>
    </recommendedName>
</protein>
<dbReference type="Gene3D" id="3.40.50.720">
    <property type="entry name" value="NAD(P)-binding Rossmann-like Domain"/>
    <property type="match status" value="1"/>
</dbReference>
<comment type="pathway">
    <text evidence="1">Amino-acid degradation; L-valine degradation.</text>
</comment>
<dbReference type="Pfam" id="PF14833">
    <property type="entry name" value="NAD_binding_11"/>
    <property type="match status" value="1"/>
</dbReference>
<sequence length="327" mass="35065">MAFDYRSVGFIGLGAMGKPMAGHLAEVLPKECTIWVYDILEYSLHEFCSKYAERSKKAASAKEVAENCEIILTMLPESAHVRDAYLDPRTGICASPSSLANKLIIDHSTIDTATSSLIAFHITSISPSTSFYDAPVSGGVNGAISGTLAIFLGCAPTDPQLPRLMSLLSTFAAQIIPCGAPTYGLAAKLSNNYLSGIIAIAASEAFTMGMKAGLDPRVLARVYAASTAQNAVVDRFCPVPGVWHEAPSSRGYRDGFGVELMRKDFALAGEMAQRVGAQNVLGEVGRAIYEEAERDEACSGLDSRVVLRLLGGDERWMNRPGDWEERG</sequence>
<evidence type="ECO:0000256" key="2">
    <source>
        <dbReference type="ARBA" id="ARBA00006013"/>
    </source>
</evidence>